<dbReference type="EMBL" id="JBFCZG010000002">
    <property type="protein sequence ID" value="KAL3425651.1"/>
    <property type="molecule type" value="Genomic_DNA"/>
</dbReference>
<dbReference type="InterPro" id="IPR013783">
    <property type="entry name" value="Ig-like_fold"/>
</dbReference>
<evidence type="ECO:0000313" key="3">
    <source>
        <dbReference type="Proteomes" id="UP001629113"/>
    </source>
</evidence>
<dbReference type="Pfam" id="PF21027">
    <property type="entry name" value="Sde0182_C"/>
    <property type="match status" value="1"/>
</dbReference>
<evidence type="ECO:0000313" key="2">
    <source>
        <dbReference type="EMBL" id="KAL3425651.1"/>
    </source>
</evidence>
<name>A0ABR4PQU6_9HELO</name>
<gene>
    <name evidence="2" type="ORF">PVAG01_02442</name>
</gene>
<accession>A0ABR4PQU6</accession>
<dbReference type="Proteomes" id="UP001629113">
    <property type="component" value="Unassembled WGS sequence"/>
</dbReference>
<proteinExistence type="predicted"/>
<organism evidence="2 3">
    <name type="scientific">Phlyctema vagabunda</name>
    <dbReference type="NCBI Taxonomy" id="108571"/>
    <lineage>
        <taxon>Eukaryota</taxon>
        <taxon>Fungi</taxon>
        <taxon>Dikarya</taxon>
        <taxon>Ascomycota</taxon>
        <taxon>Pezizomycotina</taxon>
        <taxon>Leotiomycetes</taxon>
        <taxon>Helotiales</taxon>
        <taxon>Dermateaceae</taxon>
        <taxon>Phlyctema</taxon>
    </lineage>
</organism>
<evidence type="ECO:0000259" key="1">
    <source>
        <dbReference type="Pfam" id="PF21027"/>
    </source>
</evidence>
<sequence>MAWSTTGNTTGTNHAPIAIVNNTCGPDHLEYSIPIGQSLKLDASQSWDPDGDAITFSWFTYDDITPNARAILRAGGKLIDFSPQNTAESIIEITPVLNATVHIILAVSDSREKSLIAYRRILITSS</sequence>
<protein>
    <submittedName>
        <fullName evidence="2">Cellulose-binding protein</fullName>
    </submittedName>
</protein>
<dbReference type="Gene3D" id="2.60.40.10">
    <property type="entry name" value="Immunoglobulins"/>
    <property type="match status" value="1"/>
</dbReference>
<dbReference type="InterPro" id="IPR048527">
    <property type="entry name" value="Sde182_C"/>
</dbReference>
<keyword evidence="3" id="KW-1185">Reference proteome</keyword>
<comment type="caution">
    <text evidence="2">The sequence shown here is derived from an EMBL/GenBank/DDBJ whole genome shotgun (WGS) entry which is preliminary data.</text>
</comment>
<reference evidence="2 3" key="1">
    <citation type="submission" date="2024-06" db="EMBL/GenBank/DDBJ databases">
        <title>Complete genome of Phlyctema vagabunda strain 19-DSS-EL-015.</title>
        <authorList>
            <person name="Fiorenzani C."/>
        </authorList>
    </citation>
    <scope>NUCLEOTIDE SEQUENCE [LARGE SCALE GENOMIC DNA]</scope>
    <source>
        <strain evidence="2 3">19-DSS-EL-015</strain>
    </source>
</reference>
<feature type="domain" description="Cellulose-binding Sde182 C-terminal" evidence="1">
    <location>
        <begin position="39"/>
        <end position="124"/>
    </location>
</feature>